<dbReference type="AlphaFoldDB" id="A0A1I8FRK4"/>
<organism evidence="1 2">
    <name type="scientific">Macrostomum lignano</name>
    <dbReference type="NCBI Taxonomy" id="282301"/>
    <lineage>
        <taxon>Eukaryota</taxon>
        <taxon>Metazoa</taxon>
        <taxon>Spiralia</taxon>
        <taxon>Lophotrochozoa</taxon>
        <taxon>Platyhelminthes</taxon>
        <taxon>Rhabditophora</taxon>
        <taxon>Macrostomorpha</taxon>
        <taxon>Macrostomida</taxon>
        <taxon>Macrostomidae</taxon>
        <taxon>Macrostomum</taxon>
    </lineage>
</organism>
<name>A0A1I8FRK4_9PLAT</name>
<accession>A0A1I8FRK4</accession>
<dbReference type="WBParaSite" id="maker-unitig_43810-snap-gene-0.4-mRNA-1">
    <property type="protein sequence ID" value="maker-unitig_43810-snap-gene-0.4-mRNA-1"/>
    <property type="gene ID" value="maker-unitig_43810-snap-gene-0.4"/>
</dbReference>
<reference evidence="2" key="1">
    <citation type="submission" date="2016-11" db="UniProtKB">
        <authorList>
            <consortium name="WormBaseParasite"/>
        </authorList>
    </citation>
    <scope>IDENTIFICATION</scope>
</reference>
<dbReference type="Proteomes" id="UP000095280">
    <property type="component" value="Unplaced"/>
</dbReference>
<proteinExistence type="predicted"/>
<protein>
    <submittedName>
        <fullName evidence="2">AraC family transcriptional regulator</fullName>
    </submittedName>
</protein>
<evidence type="ECO:0000313" key="1">
    <source>
        <dbReference type="Proteomes" id="UP000095280"/>
    </source>
</evidence>
<evidence type="ECO:0000313" key="2">
    <source>
        <dbReference type="WBParaSite" id="maker-unitig_43810-snap-gene-0.4-mRNA-1"/>
    </source>
</evidence>
<sequence length="50" mass="5472">MLRKLVNKVDFDASGLQDRPVRELFHPAGVGQHRASRCISIEGLAVETPG</sequence>
<keyword evidence="1" id="KW-1185">Reference proteome</keyword>